<dbReference type="EMBL" id="BONQ01000158">
    <property type="protein sequence ID" value="GIG51661.1"/>
    <property type="molecule type" value="Genomic_DNA"/>
</dbReference>
<dbReference type="InterPro" id="IPR050177">
    <property type="entry name" value="Lipid_A_modif_metabolic_enz"/>
</dbReference>
<organism evidence="3 4">
    <name type="scientific">Dactylosporangium siamense</name>
    <dbReference type="NCBI Taxonomy" id="685454"/>
    <lineage>
        <taxon>Bacteria</taxon>
        <taxon>Bacillati</taxon>
        <taxon>Actinomycetota</taxon>
        <taxon>Actinomycetes</taxon>
        <taxon>Micromonosporales</taxon>
        <taxon>Micromonosporaceae</taxon>
        <taxon>Dactylosporangium</taxon>
    </lineage>
</organism>
<dbReference type="Pfam" id="PF01370">
    <property type="entry name" value="Epimerase"/>
    <property type="match status" value="1"/>
</dbReference>
<dbReference type="RefSeq" id="WP_203853269.1">
    <property type="nucleotide sequence ID" value="NZ_BAAAVW010000025.1"/>
</dbReference>
<keyword evidence="4" id="KW-1185">Reference proteome</keyword>
<evidence type="ECO:0000256" key="1">
    <source>
        <dbReference type="SAM" id="MobiDB-lite"/>
    </source>
</evidence>
<dbReference type="PANTHER" id="PTHR43245">
    <property type="entry name" value="BIFUNCTIONAL POLYMYXIN RESISTANCE PROTEIN ARNA"/>
    <property type="match status" value="1"/>
</dbReference>
<dbReference type="InterPro" id="IPR036291">
    <property type="entry name" value="NAD(P)-bd_dom_sf"/>
</dbReference>
<accession>A0A919PWB3</accession>
<dbReference type="InterPro" id="IPR001509">
    <property type="entry name" value="Epimerase_deHydtase"/>
</dbReference>
<dbReference type="Proteomes" id="UP000660611">
    <property type="component" value="Unassembled WGS sequence"/>
</dbReference>
<evidence type="ECO:0000313" key="4">
    <source>
        <dbReference type="Proteomes" id="UP000660611"/>
    </source>
</evidence>
<evidence type="ECO:0000313" key="3">
    <source>
        <dbReference type="EMBL" id="GIG51661.1"/>
    </source>
</evidence>
<feature type="region of interest" description="Disordered" evidence="1">
    <location>
        <begin position="330"/>
        <end position="353"/>
    </location>
</feature>
<protein>
    <submittedName>
        <fullName evidence="3">Reductase</fullName>
    </submittedName>
</protein>
<gene>
    <name evidence="3" type="ORF">Dsi01nite_097020</name>
</gene>
<dbReference type="SUPFAM" id="SSF51735">
    <property type="entry name" value="NAD(P)-binding Rossmann-fold domains"/>
    <property type="match status" value="1"/>
</dbReference>
<evidence type="ECO:0000259" key="2">
    <source>
        <dbReference type="Pfam" id="PF01370"/>
    </source>
</evidence>
<dbReference type="AlphaFoldDB" id="A0A919PWB3"/>
<feature type="domain" description="NAD-dependent epimerase/dehydratase" evidence="2">
    <location>
        <begin position="14"/>
        <end position="251"/>
    </location>
</feature>
<comment type="caution">
    <text evidence="3">The sequence shown here is derived from an EMBL/GenBank/DDBJ whole genome shotgun (WGS) entry which is preliminary data.</text>
</comment>
<proteinExistence type="predicted"/>
<reference evidence="3" key="1">
    <citation type="submission" date="2021-01" db="EMBL/GenBank/DDBJ databases">
        <title>Whole genome shotgun sequence of Dactylosporangium siamense NBRC 106093.</title>
        <authorList>
            <person name="Komaki H."/>
            <person name="Tamura T."/>
        </authorList>
    </citation>
    <scope>NUCLEOTIDE SEQUENCE</scope>
    <source>
        <strain evidence="3">NBRC 106093</strain>
    </source>
</reference>
<name>A0A919PWB3_9ACTN</name>
<dbReference type="Gene3D" id="3.40.50.720">
    <property type="entry name" value="NAD(P)-binding Rossmann-like Domain"/>
    <property type="match status" value="1"/>
</dbReference>
<sequence length="353" mass="35916">MHTTGPTRDPAPHVVVFGATGFVGRNITMTMLDAGWRVTAAVRDAAAGARLDPRCTILLIDPVRDRPEELTAALAGAAPHTVVNAAGALWGAAAADERQLLNGNVLLVERLVEAVAELPPRAAGGRVRLVHIGSGYEYGEQPPGTPLTEDLAARPVSRYAQTKLAGTRTVAAAAEAGRLDAVVLRISTAVGPWAPPEGLLGGIARKLAADPADVELPPLAGSRDVVDVRDVGDAVLRAAEATAVPAVVNIGGGRLTAVTDLVDLLLRCAGGTARPIGQTAPGARRDAGVTAAPLDLGIARRALCWEPTRPLAEAVAALWLQARADGPALQPAGTGGAAAAQRSSAANGELSHG</sequence>